<evidence type="ECO:0000256" key="2">
    <source>
        <dbReference type="ARBA" id="ARBA00008772"/>
    </source>
</evidence>
<evidence type="ECO:0000256" key="4">
    <source>
        <dbReference type="ARBA" id="ARBA00022684"/>
    </source>
</evidence>
<dbReference type="SUPFAM" id="SSF55931">
    <property type="entry name" value="Glutamine synthetase/guanido kinase"/>
    <property type="match status" value="1"/>
</dbReference>
<dbReference type="InterPro" id="IPR007370">
    <property type="entry name" value="Glu_cys_ligase"/>
</dbReference>
<accession>A0ABR6ZFP7</accession>
<protein>
    <recommendedName>
        <fullName evidence="8">Glutamate--cysteine ligase</fullName>
        <ecNumber evidence="8">6.3.2.2</ecNumber>
    </recommendedName>
    <alternativeName>
        <fullName evidence="8">Gamma-ECS</fullName>
        <shortName evidence="8">GCS</shortName>
    </alternativeName>
    <alternativeName>
        <fullName evidence="8">Gamma-glutamylcysteine synthetase</fullName>
    </alternativeName>
</protein>
<evidence type="ECO:0000259" key="10">
    <source>
        <dbReference type="Pfam" id="PF04262"/>
    </source>
</evidence>
<dbReference type="PANTHER" id="PTHR38761:SF1">
    <property type="entry name" value="GLUTAMATE--CYSTEINE LIGASE"/>
    <property type="match status" value="1"/>
</dbReference>
<evidence type="ECO:0000256" key="7">
    <source>
        <dbReference type="ARBA" id="ARBA00048819"/>
    </source>
</evidence>
<evidence type="ECO:0000256" key="1">
    <source>
        <dbReference type="ARBA" id="ARBA00005006"/>
    </source>
</evidence>
<comment type="caution">
    <text evidence="11">The sequence shown here is derived from an EMBL/GenBank/DDBJ whole genome shotgun (WGS) entry which is preliminary data.</text>
</comment>
<evidence type="ECO:0000256" key="6">
    <source>
        <dbReference type="ARBA" id="ARBA00022840"/>
    </source>
</evidence>
<dbReference type="RefSeq" id="WP_186955914.1">
    <property type="nucleotide sequence ID" value="NZ_JACOFX010000016.1"/>
</dbReference>
<sequence>MSTLLNRRLTLLDSDANRPLLAGGLRGIERETLRVHADGKLALTPHSPALGSALTNPQITTDYSESLLEFITPAEPDIATALEELDNIHRFAYTVMGNEMLWHQSMPCTLPEEKDIPIAWYGDSHIGMIKHVYRRGLALRYGKSMQCIAGIHYNYSLSEDLWKVLQQAENTSGSAMHVQSENYISLIRNFHRYSWLLMYLFGASPALSTPFLRGRPHQLETLSDDTLYLPYATSLRMSDLGYQNNAQSGLVPPYNTLLEYMRSLSLAVRQPYPAYEKIGTQQNGEWVQINTNVLQIENEFYATIRPKRVIKTGERPVEALCTRGVQYIEVRCMDVNPFDPLGISLETSRFLDAFLLFCALEESPLTNQAEGDENVENFALTVKQGRRPGLMLSRQGRAVSLQDWGKELLDKIAPVAVLLDAQRGDSSHVQAMRVQTEKLQHPELTPSAQVLDAIRATNNSFTQFAIQQSTRLAEEFRARPPAPDQLALYTKMAEKSLAEQTEMERSQSGSFDEFIAHYGSRTSSEICCDVYASNMLKQTMDV</sequence>
<proteinExistence type="inferred from homology"/>
<dbReference type="NCBIfam" id="TIGR01434">
    <property type="entry name" value="glu_cys_ligase"/>
    <property type="match status" value="1"/>
</dbReference>
<gene>
    <name evidence="8" type="primary">gshA</name>
    <name evidence="11" type="ORF">H8L47_22830</name>
</gene>
<dbReference type="EC" id="6.3.2.2" evidence="8"/>
<keyword evidence="5 8" id="KW-0547">Nucleotide-binding</keyword>
<keyword evidence="4 8" id="KW-0317">Glutathione biosynthesis</keyword>
<keyword evidence="6 8" id="KW-0067">ATP-binding</keyword>
<dbReference type="Gene3D" id="3.30.590.20">
    <property type="match status" value="1"/>
</dbReference>
<comment type="similarity">
    <text evidence="2 8">Belongs to the glutamate--cysteine ligase type 1 family. Type 1 subfamily.</text>
</comment>
<dbReference type="InterPro" id="IPR006334">
    <property type="entry name" value="Glut_cys_ligase"/>
</dbReference>
<dbReference type="Pfam" id="PF04262">
    <property type="entry name" value="Glu_cys_ligase"/>
    <property type="match status" value="1"/>
</dbReference>
<evidence type="ECO:0000256" key="5">
    <source>
        <dbReference type="ARBA" id="ARBA00022741"/>
    </source>
</evidence>
<dbReference type="HAMAP" id="MF_00578">
    <property type="entry name" value="Glu_cys_ligase"/>
    <property type="match status" value="1"/>
</dbReference>
<evidence type="ECO:0000313" key="12">
    <source>
        <dbReference type="Proteomes" id="UP000646911"/>
    </source>
</evidence>
<evidence type="ECO:0000256" key="3">
    <source>
        <dbReference type="ARBA" id="ARBA00022598"/>
    </source>
</evidence>
<name>A0ABR6ZFP7_9BURK</name>
<dbReference type="PANTHER" id="PTHR38761">
    <property type="entry name" value="GLUTAMATE--CYSTEINE LIGASE"/>
    <property type="match status" value="1"/>
</dbReference>
<dbReference type="Proteomes" id="UP000646911">
    <property type="component" value="Unassembled WGS sequence"/>
</dbReference>
<reference evidence="11 12" key="1">
    <citation type="submission" date="2020-08" db="EMBL/GenBank/DDBJ databases">
        <title>Novel species isolated from subtropical streams in China.</title>
        <authorList>
            <person name="Lu H."/>
        </authorList>
    </citation>
    <scope>NUCLEOTIDE SEQUENCE [LARGE SCALE GENOMIC DNA]</scope>
    <source>
        <strain evidence="11 12">NL8W</strain>
    </source>
</reference>
<evidence type="ECO:0000313" key="11">
    <source>
        <dbReference type="EMBL" id="MBC3910406.1"/>
    </source>
</evidence>
<comment type="catalytic activity">
    <reaction evidence="7 8 9">
        <text>L-cysteine + L-glutamate + ATP = gamma-L-glutamyl-L-cysteine + ADP + phosphate + H(+)</text>
        <dbReference type="Rhea" id="RHEA:13285"/>
        <dbReference type="ChEBI" id="CHEBI:15378"/>
        <dbReference type="ChEBI" id="CHEBI:29985"/>
        <dbReference type="ChEBI" id="CHEBI:30616"/>
        <dbReference type="ChEBI" id="CHEBI:35235"/>
        <dbReference type="ChEBI" id="CHEBI:43474"/>
        <dbReference type="ChEBI" id="CHEBI:58173"/>
        <dbReference type="ChEBI" id="CHEBI:456216"/>
        <dbReference type="EC" id="6.3.2.2"/>
    </reaction>
</comment>
<dbReference type="EMBL" id="JACOFX010000016">
    <property type="protein sequence ID" value="MBC3910406.1"/>
    <property type="molecule type" value="Genomic_DNA"/>
</dbReference>
<feature type="domain" description="Glutamate--cysteine ligase" evidence="10">
    <location>
        <begin position="10"/>
        <end position="378"/>
    </location>
</feature>
<dbReference type="GO" id="GO:0004357">
    <property type="term" value="F:glutamate-cysteine ligase activity"/>
    <property type="evidence" value="ECO:0007669"/>
    <property type="project" value="UniProtKB-EC"/>
</dbReference>
<evidence type="ECO:0000256" key="8">
    <source>
        <dbReference type="HAMAP-Rule" id="MF_00578"/>
    </source>
</evidence>
<keyword evidence="3 8" id="KW-0436">Ligase</keyword>
<dbReference type="InterPro" id="IPR014746">
    <property type="entry name" value="Gln_synth/guanido_kin_cat_dom"/>
</dbReference>
<evidence type="ECO:0000256" key="9">
    <source>
        <dbReference type="RuleBase" id="RU004391"/>
    </source>
</evidence>
<keyword evidence="12" id="KW-1185">Reference proteome</keyword>
<organism evidence="11 12">
    <name type="scientific">Undibacterium umbellatum</name>
    <dbReference type="NCBI Taxonomy" id="2762300"/>
    <lineage>
        <taxon>Bacteria</taxon>
        <taxon>Pseudomonadati</taxon>
        <taxon>Pseudomonadota</taxon>
        <taxon>Betaproteobacteria</taxon>
        <taxon>Burkholderiales</taxon>
        <taxon>Oxalobacteraceae</taxon>
        <taxon>Undibacterium</taxon>
    </lineage>
</organism>
<comment type="pathway">
    <text evidence="1 8 9">Sulfur metabolism; glutathione biosynthesis; glutathione from L-cysteine and L-glutamate: step 1/2.</text>
</comment>